<accession>A0AAW1AJN8</accession>
<dbReference type="Proteomes" id="UP001432146">
    <property type="component" value="Unassembled WGS sequence"/>
</dbReference>
<reference evidence="1 2" key="1">
    <citation type="submission" date="2024-05" db="EMBL/GenBank/DDBJ databases">
        <title>The nuclear and mitochondrial genome assemblies of Tetragonisca angustula (Apidae: Meliponini), a tiny yet remarkable pollinator in the Neotropics.</title>
        <authorList>
            <person name="Ferrari R."/>
            <person name="Ricardo P.C."/>
            <person name="Dias F.C."/>
            <person name="Araujo N.S."/>
            <person name="Soares D.O."/>
            <person name="Zhou Q.-S."/>
            <person name="Zhu C.-D."/>
            <person name="Coutinho L."/>
            <person name="Airas M.C."/>
            <person name="Batista T.M."/>
        </authorList>
    </citation>
    <scope>NUCLEOTIDE SEQUENCE [LARGE SCALE GENOMIC DNA]</scope>
    <source>
        <strain evidence="1">ASF017062</strain>
        <tissue evidence="1">Abdomen</tissue>
    </source>
</reference>
<sequence length="11" mass="1291">MTLDLRRSLSV</sequence>
<dbReference type="EMBL" id="JAWNGG020000006">
    <property type="protein sequence ID" value="KAK9310006.1"/>
    <property type="molecule type" value="Genomic_DNA"/>
</dbReference>
<evidence type="ECO:0000313" key="2">
    <source>
        <dbReference type="Proteomes" id="UP001432146"/>
    </source>
</evidence>
<protein>
    <submittedName>
        <fullName evidence="1">Uncharacterized protein</fullName>
    </submittedName>
</protein>
<comment type="caution">
    <text evidence="1">The sequence shown here is derived from an EMBL/GenBank/DDBJ whole genome shotgun (WGS) entry which is preliminary data.</text>
</comment>
<gene>
    <name evidence="1" type="ORF">QLX08_000489</name>
</gene>
<organism evidence="1 2">
    <name type="scientific">Tetragonisca angustula</name>
    <dbReference type="NCBI Taxonomy" id="166442"/>
    <lineage>
        <taxon>Eukaryota</taxon>
        <taxon>Metazoa</taxon>
        <taxon>Ecdysozoa</taxon>
        <taxon>Arthropoda</taxon>
        <taxon>Hexapoda</taxon>
        <taxon>Insecta</taxon>
        <taxon>Pterygota</taxon>
        <taxon>Neoptera</taxon>
        <taxon>Endopterygota</taxon>
        <taxon>Hymenoptera</taxon>
        <taxon>Apocrita</taxon>
        <taxon>Aculeata</taxon>
        <taxon>Apoidea</taxon>
        <taxon>Anthophila</taxon>
        <taxon>Apidae</taxon>
        <taxon>Tetragonisca</taxon>
    </lineage>
</organism>
<proteinExistence type="predicted"/>
<keyword evidence="2" id="KW-1185">Reference proteome</keyword>
<name>A0AAW1AJN8_9HYME</name>
<evidence type="ECO:0000313" key="1">
    <source>
        <dbReference type="EMBL" id="KAK9310006.1"/>
    </source>
</evidence>